<evidence type="ECO:0000259" key="14">
    <source>
        <dbReference type="Pfam" id="PF02096"/>
    </source>
</evidence>
<keyword evidence="6 12" id="KW-0653">Protein transport</keyword>
<dbReference type="EMBL" id="JADIMP010000087">
    <property type="protein sequence ID" value="MBO8441847.1"/>
    <property type="molecule type" value="Genomic_DNA"/>
</dbReference>
<evidence type="ECO:0000256" key="2">
    <source>
        <dbReference type="ARBA" id="ARBA00022448"/>
    </source>
</evidence>
<keyword evidence="3 12" id="KW-1003">Cell membrane</keyword>
<dbReference type="InterPro" id="IPR023060">
    <property type="entry name" value="YidC/YidC1/YidC2_Firmicutes"/>
</dbReference>
<feature type="region of interest" description="Disordered" evidence="13">
    <location>
        <begin position="257"/>
        <end position="281"/>
    </location>
</feature>
<dbReference type="PROSITE" id="PS51257">
    <property type="entry name" value="PROKAR_LIPOPROTEIN"/>
    <property type="match status" value="1"/>
</dbReference>
<evidence type="ECO:0000256" key="11">
    <source>
        <dbReference type="ARBA" id="ARBA00023288"/>
    </source>
</evidence>
<keyword evidence="8 12" id="KW-0472">Membrane</keyword>
<keyword evidence="4 12" id="KW-0812">Transmembrane</keyword>
<evidence type="ECO:0000256" key="8">
    <source>
        <dbReference type="ARBA" id="ARBA00023136"/>
    </source>
</evidence>
<evidence type="ECO:0000256" key="10">
    <source>
        <dbReference type="ARBA" id="ARBA00023186"/>
    </source>
</evidence>
<evidence type="ECO:0000256" key="4">
    <source>
        <dbReference type="ARBA" id="ARBA00022692"/>
    </source>
</evidence>
<reference evidence="15" key="2">
    <citation type="journal article" date="2021" name="PeerJ">
        <title>Extensive microbial diversity within the chicken gut microbiome revealed by metagenomics and culture.</title>
        <authorList>
            <person name="Gilroy R."/>
            <person name="Ravi A."/>
            <person name="Getino M."/>
            <person name="Pursley I."/>
            <person name="Horton D.L."/>
            <person name="Alikhan N.F."/>
            <person name="Baker D."/>
            <person name="Gharbi K."/>
            <person name="Hall N."/>
            <person name="Watson M."/>
            <person name="Adriaenssens E.M."/>
            <person name="Foster-Nyarko E."/>
            <person name="Jarju S."/>
            <person name="Secka A."/>
            <person name="Antonio M."/>
            <person name="Oren A."/>
            <person name="Chaudhuri R.R."/>
            <person name="La Ragione R."/>
            <person name="Hildebrand F."/>
            <person name="Pallen M.J."/>
        </authorList>
    </citation>
    <scope>NUCLEOTIDE SEQUENCE</scope>
    <source>
        <strain evidence="15">C6-149</strain>
    </source>
</reference>
<keyword evidence="9" id="KW-0564">Palmitate</keyword>
<evidence type="ECO:0000256" key="3">
    <source>
        <dbReference type="ARBA" id="ARBA00022475"/>
    </source>
</evidence>
<dbReference type="InterPro" id="IPR028055">
    <property type="entry name" value="YidC/Oxa/ALB_C"/>
</dbReference>
<keyword evidence="11 12" id="KW-0449">Lipoprotein</keyword>
<evidence type="ECO:0000256" key="1">
    <source>
        <dbReference type="ARBA" id="ARBA00004651"/>
    </source>
</evidence>
<dbReference type="Proteomes" id="UP000823614">
    <property type="component" value="Unassembled WGS sequence"/>
</dbReference>
<evidence type="ECO:0000313" key="15">
    <source>
        <dbReference type="EMBL" id="MBO8441847.1"/>
    </source>
</evidence>
<comment type="subcellular location">
    <subcellularLocation>
        <location evidence="1 12">Cell membrane</location>
        <topology evidence="1 12">Multi-pass membrane protein</topology>
    </subcellularLocation>
</comment>
<dbReference type="Pfam" id="PF02096">
    <property type="entry name" value="60KD_IMP"/>
    <property type="match status" value="1"/>
</dbReference>
<evidence type="ECO:0000256" key="6">
    <source>
        <dbReference type="ARBA" id="ARBA00022927"/>
    </source>
</evidence>
<dbReference type="AlphaFoldDB" id="A0A9D9E792"/>
<evidence type="ECO:0000313" key="16">
    <source>
        <dbReference type="Proteomes" id="UP000823614"/>
    </source>
</evidence>
<protein>
    <recommendedName>
        <fullName evidence="12">Membrane protein insertase YidC</fullName>
    </recommendedName>
    <alternativeName>
        <fullName evidence="12">Foldase YidC</fullName>
    </alternativeName>
    <alternativeName>
        <fullName evidence="12">Membrane integrase YidC</fullName>
    </alternativeName>
    <alternativeName>
        <fullName evidence="12">Membrane protein YidC</fullName>
    </alternativeName>
</protein>
<dbReference type="PRINTS" id="PR00701">
    <property type="entry name" value="60KDINNERMP"/>
</dbReference>
<dbReference type="InterPro" id="IPR047196">
    <property type="entry name" value="YidC_ALB_C"/>
</dbReference>
<keyword evidence="5 12" id="KW-0732">Signal</keyword>
<feature type="transmembrane region" description="Helical" evidence="12">
    <location>
        <begin position="61"/>
        <end position="82"/>
    </location>
</feature>
<proteinExistence type="inferred from homology"/>
<dbReference type="NCBIfam" id="TIGR03592">
    <property type="entry name" value="yidC_oxa1_cterm"/>
    <property type="match status" value="1"/>
</dbReference>
<dbReference type="InterPro" id="IPR001708">
    <property type="entry name" value="YidC/ALB3/OXA1/COX18"/>
</dbReference>
<name>A0A9D9E792_9LACO</name>
<evidence type="ECO:0000256" key="12">
    <source>
        <dbReference type="HAMAP-Rule" id="MF_01811"/>
    </source>
</evidence>
<comment type="caution">
    <text evidence="15">The sequence shown here is derived from an EMBL/GenBank/DDBJ whole genome shotgun (WGS) entry which is preliminary data.</text>
</comment>
<comment type="function">
    <text evidence="12">Required for the insertion and/or proper folding and/or complex formation of integral membrane proteins into the membrane. Involved in integration of membrane proteins that insert both dependently and independently of the Sec translocase complex, as well as at least some lipoproteins.</text>
</comment>
<keyword evidence="10 12" id="KW-0143">Chaperone</keyword>
<feature type="domain" description="Membrane insertase YidC/Oxa/ALB C-terminal" evidence="14">
    <location>
        <begin position="61"/>
        <end position="244"/>
    </location>
</feature>
<feature type="transmembrane region" description="Helical" evidence="12">
    <location>
        <begin position="172"/>
        <end position="192"/>
    </location>
</feature>
<sequence>MKKRIKKNRLKAILMIAVVPLFLSACGTSAINSHSTGFWDHTILYNLGRLIIWLSGKTGGYGMGIIMITILFRIVILPLMIYQVKSMKKVQEIQPAITALQKKYSSKDAATQQKLQEEMMKLYSEAGYNPISGCLPLLVQMPIIWALYQAIYRTHVLRTGTFLWMSLGGKDPYYVLPILAALFTWLSSWLTMKSQPETNAMSNMMLWWMPASIFIGALYVPSALSLYWVVSNAFQVLQTLVIQNPWKINRERAAKEAEKKEKERAKKRAIKKINRSKKKKK</sequence>
<organism evidence="15 16">
    <name type="scientific">Candidatus Gallilactobacillus intestinavium</name>
    <dbReference type="NCBI Taxonomy" id="2840838"/>
    <lineage>
        <taxon>Bacteria</taxon>
        <taxon>Bacillati</taxon>
        <taxon>Bacillota</taxon>
        <taxon>Bacilli</taxon>
        <taxon>Lactobacillales</taxon>
        <taxon>Lactobacillaceae</taxon>
        <taxon>Lactobacillaceae incertae sedis</taxon>
        <taxon>Candidatus Gallilactobacillus</taxon>
    </lineage>
</organism>
<feature type="transmembrane region" description="Helical" evidence="12">
    <location>
        <begin position="204"/>
        <end position="230"/>
    </location>
</feature>
<evidence type="ECO:0000256" key="13">
    <source>
        <dbReference type="SAM" id="MobiDB-lite"/>
    </source>
</evidence>
<reference evidence="15" key="1">
    <citation type="submission" date="2020-10" db="EMBL/GenBank/DDBJ databases">
        <authorList>
            <person name="Gilroy R."/>
        </authorList>
    </citation>
    <scope>NUCLEOTIDE SEQUENCE</scope>
    <source>
        <strain evidence="15">C6-149</strain>
    </source>
</reference>
<dbReference type="GO" id="GO:0015031">
    <property type="term" value="P:protein transport"/>
    <property type="evidence" value="ECO:0007669"/>
    <property type="project" value="UniProtKB-KW"/>
</dbReference>
<evidence type="ECO:0000256" key="7">
    <source>
        <dbReference type="ARBA" id="ARBA00022989"/>
    </source>
</evidence>
<feature type="compositionally biased region" description="Basic residues" evidence="13">
    <location>
        <begin position="265"/>
        <end position="281"/>
    </location>
</feature>
<keyword evidence="2 12" id="KW-0813">Transport</keyword>
<dbReference type="HAMAP" id="MF_01811">
    <property type="entry name" value="YidC_type2"/>
    <property type="match status" value="1"/>
</dbReference>
<accession>A0A9D9E792</accession>
<dbReference type="PANTHER" id="PTHR12428:SF65">
    <property type="entry name" value="CYTOCHROME C OXIDASE ASSEMBLY PROTEIN COX18, MITOCHONDRIAL"/>
    <property type="match status" value="1"/>
</dbReference>
<dbReference type="GO" id="GO:0032977">
    <property type="term" value="F:membrane insertase activity"/>
    <property type="evidence" value="ECO:0007669"/>
    <property type="project" value="InterPro"/>
</dbReference>
<dbReference type="GO" id="GO:0005886">
    <property type="term" value="C:plasma membrane"/>
    <property type="evidence" value="ECO:0007669"/>
    <property type="project" value="UniProtKB-SubCell"/>
</dbReference>
<dbReference type="GO" id="GO:0051205">
    <property type="term" value="P:protein insertion into membrane"/>
    <property type="evidence" value="ECO:0007669"/>
    <property type="project" value="TreeGrafter"/>
</dbReference>
<gene>
    <name evidence="12 15" type="primary">yidC</name>
    <name evidence="15" type="ORF">IAA89_05400</name>
</gene>
<evidence type="ECO:0000256" key="9">
    <source>
        <dbReference type="ARBA" id="ARBA00023139"/>
    </source>
</evidence>
<evidence type="ECO:0000256" key="5">
    <source>
        <dbReference type="ARBA" id="ARBA00022729"/>
    </source>
</evidence>
<comment type="similarity">
    <text evidence="12">Belongs to the OXA1/ALB3/YidC family. Type 2 subfamily.</text>
</comment>
<comment type="caution">
    <text evidence="12">Lacks conserved residue(s) required for the propagation of feature annotation.</text>
</comment>
<dbReference type="PANTHER" id="PTHR12428">
    <property type="entry name" value="OXA1"/>
    <property type="match status" value="1"/>
</dbReference>
<keyword evidence="7 12" id="KW-1133">Transmembrane helix</keyword>
<dbReference type="CDD" id="cd20070">
    <property type="entry name" value="5TM_YidC_Alb3"/>
    <property type="match status" value="1"/>
</dbReference>